<evidence type="ECO:0000256" key="2">
    <source>
        <dbReference type="SAM" id="MobiDB-lite"/>
    </source>
</evidence>
<dbReference type="SUPFAM" id="SSF52949">
    <property type="entry name" value="Macro domain-like"/>
    <property type="match status" value="1"/>
</dbReference>
<dbReference type="InterPro" id="IPR043472">
    <property type="entry name" value="Macro_dom-like"/>
</dbReference>
<keyword evidence="1" id="KW-0175">Coiled coil</keyword>
<dbReference type="InterPro" id="IPR019261">
    <property type="entry name" value="PARG_cat_microbial"/>
</dbReference>
<dbReference type="InterPro" id="IPR012664">
    <property type="entry name" value="CHP02452"/>
</dbReference>
<sequence length="401" mass="43909">MGRTQPSVGQPPAAFRKAARAKKAKVTLNQLIPSLLPTHPRARRGIDSAELIIEPKSAIKENRTPKAEGADVSETNGPFHIRLQVADTLTAAHALVTEKAESNRPVDISNKETRVAVLNMASPLTPGGGFVNGAGSQEESFCMRTTLLPSLKDEYYRLPELGAIYTPDVLVFRDEDADDVLEKRDRWFVDCISAAMLRNPEIERDEYTGFSHYVQEKDRQLILEKMKIVLRICQLKGIKKIVLGAWGCGAYGNPVAEVAKAWKKALLPRNDGKGKKKGNKETWSGIEEVVFAIKDTGMADAFQEAFGKGIERDVEAEVDESDEEIDIAQKNKEELQARIAELQQRIDATPNPQVKTGLNSILAGLISQLPADSGKETDGEEQERDGTADDSGDSDAGSDEA</sequence>
<evidence type="ECO:0000256" key="1">
    <source>
        <dbReference type="SAM" id="Coils"/>
    </source>
</evidence>
<gene>
    <name evidence="4" type="ORF">CLUP02_09168</name>
</gene>
<name>A0A9Q8SW19_9PEZI</name>
<dbReference type="PANTHER" id="PTHR35596:SF1">
    <property type="entry name" value="MICROBIAL-TYPE PARG CATALYTIC DOMAIN-CONTAINING PROTEIN"/>
    <property type="match status" value="1"/>
</dbReference>
<organism evidence="4 5">
    <name type="scientific">Colletotrichum lupini</name>
    <dbReference type="NCBI Taxonomy" id="145971"/>
    <lineage>
        <taxon>Eukaryota</taxon>
        <taxon>Fungi</taxon>
        <taxon>Dikarya</taxon>
        <taxon>Ascomycota</taxon>
        <taxon>Pezizomycotina</taxon>
        <taxon>Sordariomycetes</taxon>
        <taxon>Hypocreomycetidae</taxon>
        <taxon>Glomerellales</taxon>
        <taxon>Glomerellaceae</taxon>
        <taxon>Colletotrichum</taxon>
        <taxon>Colletotrichum acutatum species complex</taxon>
    </lineage>
</organism>
<proteinExistence type="predicted"/>
<feature type="compositionally biased region" description="Acidic residues" evidence="2">
    <location>
        <begin position="378"/>
        <end position="401"/>
    </location>
</feature>
<dbReference type="AlphaFoldDB" id="A0A9Q8SW19"/>
<feature type="region of interest" description="Disordered" evidence="2">
    <location>
        <begin position="369"/>
        <end position="401"/>
    </location>
</feature>
<keyword evidence="5" id="KW-1185">Reference proteome</keyword>
<dbReference type="EMBL" id="CP019476">
    <property type="protein sequence ID" value="UQC83672.1"/>
    <property type="molecule type" value="Genomic_DNA"/>
</dbReference>
<dbReference type="KEGG" id="clup:CLUP02_09168"/>
<evidence type="ECO:0000313" key="4">
    <source>
        <dbReference type="EMBL" id="UQC83672.1"/>
    </source>
</evidence>
<reference evidence="4" key="1">
    <citation type="journal article" date="2021" name="Mol. Plant Microbe Interact.">
        <title>Complete Genome Sequence of the Plant-Pathogenic Fungus Colletotrichum lupini.</title>
        <authorList>
            <person name="Baroncelli R."/>
            <person name="Pensec F."/>
            <person name="Da Lio D."/>
            <person name="Boufleur T."/>
            <person name="Vicente I."/>
            <person name="Sarrocco S."/>
            <person name="Picot A."/>
            <person name="Baraldi E."/>
            <person name="Sukno S."/>
            <person name="Thon M."/>
            <person name="Le Floch G."/>
        </authorList>
    </citation>
    <scope>NUCLEOTIDE SEQUENCE</scope>
    <source>
        <strain evidence="4">IMI 504893</strain>
    </source>
</reference>
<feature type="coiled-coil region" evidence="1">
    <location>
        <begin position="311"/>
        <end position="345"/>
    </location>
</feature>
<dbReference type="PANTHER" id="PTHR35596">
    <property type="entry name" value="DUF2263 DOMAIN-CONTAINING PROTEIN"/>
    <property type="match status" value="1"/>
</dbReference>
<accession>A0A9Q8SW19</accession>
<evidence type="ECO:0000259" key="3">
    <source>
        <dbReference type="Pfam" id="PF10021"/>
    </source>
</evidence>
<dbReference type="Pfam" id="PF10021">
    <property type="entry name" value="PARG_cat_microb"/>
    <property type="match status" value="1"/>
</dbReference>
<dbReference type="GeneID" id="73343157"/>
<evidence type="ECO:0000313" key="5">
    <source>
        <dbReference type="Proteomes" id="UP000830671"/>
    </source>
</evidence>
<dbReference type="Gene3D" id="3.40.220.10">
    <property type="entry name" value="Leucine Aminopeptidase, subunit E, domain 1"/>
    <property type="match status" value="1"/>
</dbReference>
<protein>
    <recommendedName>
        <fullName evidence="3">Microbial-type PARG catalytic domain-containing protein</fullName>
    </recommendedName>
</protein>
<feature type="domain" description="Microbial-type PARG catalytic" evidence="3">
    <location>
        <begin position="73"/>
        <end position="174"/>
    </location>
</feature>
<dbReference type="NCBIfam" id="TIGR02452">
    <property type="entry name" value="TIGR02452 family protein"/>
    <property type="match status" value="1"/>
</dbReference>
<dbReference type="RefSeq" id="XP_049145291.1">
    <property type="nucleotide sequence ID" value="XM_049288147.1"/>
</dbReference>
<dbReference type="Proteomes" id="UP000830671">
    <property type="component" value="Chromosome 4"/>
</dbReference>